<evidence type="ECO:0000313" key="2">
    <source>
        <dbReference type="Proteomes" id="UP001144978"/>
    </source>
</evidence>
<comment type="caution">
    <text evidence="1">The sequence shown here is derived from an EMBL/GenBank/DDBJ whole genome shotgun (WGS) entry which is preliminary data.</text>
</comment>
<protein>
    <submittedName>
        <fullName evidence="1">Uncharacterized protein</fullName>
    </submittedName>
</protein>
<name>A0ACC1Q541_9APHY</name>
<gene>
    <name evidence="1" type="ORF">NUW54_g1879</name>
</gene>
<dbReference type="EMBL" id="JANSHE010000329">
    <property type="protein sequence ID" value="KAJ3012416.1"/>
    <property type="molecule type" value="Genomic_DNA"/>
</dbReference>
<dbReference type="Proteomes" id="UP001144978">
    <property type="component" value="Unassembled WGS sequence"/>
</dbReference>
<accession>A0ACC1Q541</accession>
<reference evidence="1" key="1">
    <citation type="submission" date="2022-08" db="EMBL/GenBank/DDBJ databases">
        <title>Genome Sequence of Pycnoporus sanguineus.</title>
        <authorList>
            <person name="Buettner E."/>
        </authorList>
    </citation>
    <scope>NUCLEOTIDE SEQUENCE</scope>
    <source>
        <strain evidence="1">CG-C14</strain>
    </source>
</reference>
<evidence type="ECO:0000313" key="1">
    <source>
        <dbReference type="EMBL" id="KAJ3012416.1"/>
    </source>
</evidence>
<sequence length="388" mass="44106">MRVLQTTKVRLQRSTSRTKTRMLISRRIEEHLQMETKKREGEERYLYLTVTLADSMTCRNVQRIIPIAARARTARPPPVRPLELSTTPASVSLRLTGLQREKEMLTERVYVSDDNCPNSYAYAYDEFVTSSPYGSRTTSACTSTSSPIPVVYPPLVVKGSQNQIILELMQAVYVSFQTTAILYEKLNVSTVELETERSLKVIKTSIHNKEELTVDIPLLPVEDEPDIRFFEVSKDGRPNREERLSPDDPGPVKAWPLEGRLRSIDQNKANKTARTEARQTQHISSRSANARTASSTRATPRDEDRAAVPAVLNFLMTESDLWRDKFVTFEQYAEKLSQEASELRSKINKEQKETKRLSSMITMTAAEKSKLQQRECFVPTPVACISAL</sequence>
<organism evidence="1 2">
    <name type="scientific">Trametes sanguinea</name>
    <dbReference type="NCBI Taxonomy" id="158606"/>
    <lineage>
        <taxon>Eukaryota</taxon>
        <taxon>Fungi</taxon>
        <taxon>Dikarya</taxon>
        <taxon>Basidiomycota</taxon>
        <taxon>Agaricomycotina</taxon>
        <taxon>Agaricomycetes</taxon>
        <taxon>Polyporales</taxon>
        <taxon>Polyporaceae</taxon>
        <taxon>Trametes</taxon>
    </lineage>
</organism>
<proteinExistence type="predicted"/>
<keyword evidence="2" id="KW-1185">Reference proteome</keyword>